<dbReference type="InterPro" id="IPR024464">
    <property type="entry name" value="DUF2391"/>
</dbReference>
<organism evidence="3 4">
    <name type="scientific">Knoellia sinensis KCTC 19936</name>
    <dbReference type="NCBI Taxonomy" id="1385520"/>
    <lineage>
        <taxon>Bacteria</taxon>
        <taxon>Bacillati</taxon>
        <taxon>Actinomycetota</taxon>
        <taxon>Actinomycetes</taxon>
        <taxon>Micrococcales</taxon>
        <taxon>Intrasporangiaceae</taxon>
        <taxon>Knoellia</taxon>
    </lineage>
</organism>
<dbReference type="Proteomes" id="UP000030002">
    <property type="component" value="Unassembled WGS sequence"/>
</dbReference>
<accession>A0A0A0J5B6</accession>
<feature type="transmembrane region" description="Helical" evidence="2">
    <location>
        <begin position="83"/>
        <end position="101"/>
    </location>
</feature>
<keyword evidence="4" id="KW-1185">Reference proteome</keyword>
<evidence type="ECO:0000256" key="1">
    <source>
        <dbReference type="SAM" id="MobiDB-lite"/>
    </source>
</evidence>
<dbReference type="NCBIfam" id="TIGR02587">
    <property type="entry name" value="TIGR02587 family membrane protein"/>
    <property type="match status" value="1"/>
</dbReference>
<evidence type="ECO:0008006" key="5">
    <source>
        <dbReference type="Google" id="ProtNLM"/>
    </source>
</evidence>
<evidence type="ECO:0000313" key="3">
    <source>
        <dbReference type="EMBL" id="KGN30811.1"/>
    </source>
</evidence>
<feature type="compositionally biased region" description="Acidic residues" evidence="1">
    <location>
        <begin position="143"/>
        <end position="162"/>
    </location>
</feature>
<feature type="transmembrane region" description="Helical" evidence="2">
    <location>
        <begin position="45"/>
        <end position="63"/>
    </location>
</feature>
<dbReference type="Pfam" id="PF09622">
    <property type="entry name" value="DUF2391"/>
    <property type="match status" value="1"/>
</dbReference>
<comment type="caution">
    <text evidence="3">The sequence shown here is derived from an EMBL/GenBank/DDBJ whole genome shotgun (WGS) entry which is preliminary data.</text>
</comment>
<keyword evidence="2" id="KW-1133">Transmembrane helix</keyword>
<feature type="transmembrane region" description="Helical" evidence="2">
    <location>
        <begin position="276"/>
        <end position="297"/>
    </location>
</feature>
<dbReference type="EMBL" id="AVPJ01000016">
    <property type="protein sequence ID" value="KGN30811.1"/>
    <property type="molecule type" value="Genomic_DNA"/>
</dbReference>
<protein>
    <recommendedName>
        <fullName evidence="5">Integral membrane protein</fullName>
    </recommendedName>
</protein>
<evidence type="ECO:0000256" key="2">
    <source>
        <dbReference type="SAM" id="Phobius"/>
    </source>
</evidence>
<feature type="transmembrane region" description="Helical" evidence="2">
    <location>
        <begin position="249"/>
        <end position="270"/>
    </location>
</feature>
<dbReference type="eggNOG" id="COG4711">
    <property type="taxonomic scope" value="Bacteria"/>
</dbReference>
<name>A0A0A0J5B6_9MICO</name>
<gene>
    <name evidence="3" type="ORF">N802_06270</name>
</gene>
<dbReference type="STRING" id="1385520.N802_06270"/>
<feature type="transmembrane region" description="Helical" evidence="2">
    <location>
        <begin position="173"/>
        <end position="191"/>
    </location>
</feature>
<keyword evidence="2" id="KW-0472">Membrane</keyword>
<feature type="transmembrane region" description="Helical" evidence="2">
    <location>
        <begin position="206"/>
        <end position="228"/>
    </location>
</feature>
<sequence length="298" mass="31291">MSAAAENPWRTEALDLVRGMSGGLLFGVPLLYTMEVWWTGALTQAWVLLLIAALLFVPVFVMNKTEGFRPSRDVRWRDAAADSVEAVALGFVLAVVMLVLIREITTGTPLGAALGKAFYEAVPFCLGIGMARHLLGGERSSVEGDEQDGNGEGDAGEGDGGEGDARPRVSASVADLGATVVGAVFISLAIAPTDEVPMISSAMTPLWLLAMMAASLLISYAIVFVAGFGKQDERHASEGPFQHPITETVVCYLVALAVAMVLLALFQRALLPWPELLSQSIVLALPAAIGGAAGRLAI</sequence>
<dbReference type="InterPro" id="IPR013416">
    <property type="entry name" value="CHP02587_IM"/>
</dbReference>
<keyword evidence="2" id="KW-0812">Transmembrane</keyword>
<dbReference type="RefSeq" id="WP_035918255.1">
    <property type="nucleotide sequence ID" value="NZ_AVPJ01000016.1"/>
</dbReference>
<evidence type="ECO:0000313" key="4">
    <source>
        <dbReference type="Proteomes" id="UP000030002"/>
    </source>
</evidence>
<proteinExistence type="predicted"/>
<dbReference type="AlphaFoldDB" id="A0A0A0J5B6"/>
<reference evidence="3 4" key="1">
    <citation type="submission" date="2013-08" db="EMBL/GenBank/DDBJ databases">
        <title>The genome sequence of Knoellia sinensis.</title>
        <authorList>
            <person name="Zhu W."/>
            <person name="Wang G."/>
        </authorList>
    </citation>
    <scope>NUCLEOTIDE SEQUENCE [LARGE SCALE GENOMIC DNA]</scope>
    <source>
        <strain evidence="3 4">KCTC 19936</strain>
    </source>
</reference>
<feature type="region of interest" description="Disordered" evidence="1">
    <location>
        <begin position="140"/>
        <end position="167"/>
    </location>
</feature>